<accession>A0A6A6DTN2</accession>
<protein>
    <submittedName>
        <fullName evidence="2">Uncharacterized protein</fullName>
    </submittedName>
</protein>
<evidence type="ECO:0000256" key="1">
    <source>
        <dbReference type="SAM" id="MobiDB-lite"/>
    </source>
</evidence>
<feature type="compositionally biased region" description="Basic and acidic residues" evidence="1">
    <location>
        <begin position="345"/>
        <end position="354"/>
    </location>
</feature>
<feature type="compositionally biased region" description="Acidic residues" evidence="1">
    <location>
        <begin position="490"/>
        <end position="499"/>
    </location>
</feature>
<feature type="region of interest" description="Disordered" evidence="1">
    <location>
        <begin position="1"/>
        <end position="25"/>
    </location>
</feature>
<dbReference type="AlphaFoldDB" id="A0A6A6DTN2"/>
<sequence>MGRKVYKYSDEKHPYPKFDVPDDPASKHAYEQVRDILISYWFSKIATRDGTPALTPASSTTSLQSSPPVSPTRPSTTVSGESPIHRFASNTSKRSSGASPGTHSGPEQPTKVSALPKPLKSKKSQVWQPPVQDKSALRALEITKIVLKEMQSHFGTLKYPDLTSYVTRKPKSMAKKMEDFEKEETQFHQQYGIKSLEQLQDISSWKFLTKPKDPEDLRYLNDPRAYGFDTALDYQRQGMTMVHKRQKSEELAVPEPGFRIMWATKFMEWAKQRHEEEVKLFEEQLVKMMELRGFQFGHLQGPDDNVSNADDEERSPMSGGSLESDGAEEMEEYYEFLKRIQKELDGESLRKESTDSQDSPSSSIRHKDPVKRRRRVTQFNMGLQSPGAPVREMEVKKRAVAEEEDTIEWEDTLNQLLANEKQRQRSEAEKKGKGYVDRSVLRKDPSFQTEEDQSLLKYDYDQRRDDYFFGGFRPRSIVRKPEDEQRDYEFENGEDDDQESYGCGTAM</sequence>
<feature type="region of interest" description="Disordered" evidence="1">
    <location>
        <begin position="345"/>
        <end position="394"/>
    </location>
</feature>
<name>A0A6A6DTN2_9PEZI</name>
<reference evidence="2" key="1">
    <citation type="journal article" date="2020" name="Stud. Mycol.">
        <title>101 Dothideomycetes genomes: a test case for predicting lifestyles and emergence of pathogens.</title>
        <authorList>
            <person name="Haridas S."/>
            <person name="Albert R."/>
            <person name="Binder M."/>
            <person name="Bloem J."/>
            <person name="Labutti K."/>
            <person name="Salamov A."/>
            <person name="Andreopoulos B."/>
            <person name="Baker S."/>
            <person name="Barry K."/>
            <person name="Bills G."/>
            <person name="Bluhm B."/>
            <person name="Cannon C."/>
            <person name="Castanera R."/>
            <person name="Culley D."/>
            <person name="Daum C."/>
            <person name="Ezra D."/>
            <person name="Gonzalez J."/>
            <person name="Henrissat B."/>
            <person name="Kuo A."/>
            <person name="Liang C."/>
            <person name="Lipzen A."/>
            <person name="Lutzoni F."/>
            <person name="Magnuson J."/>
            <person name="Mondo S."/>
            <person name="Nolan M."/>
            <person name="Ohm R."/>
            <person name="Pangilinan J."/>
            <person name="Park H.-J."/>
            <person name="Ramirez L."/>
            <person name="Alfaro M."/>
            <person name="Sun H."/>
            <person name="Tritt A."/>
            <person name="Yoshinaga Y."/>
            <person name="Zwiers L.-H."/>
            <person name="Turgeon B."/>
            <person name="Goodwin S."/>
            <person name="Spatafora J."/>
            <person name="Crous P."/>
            <person name="Grigoriev I."/>
        </authorList>
    </citation>
    <scope>NUCLEOTIDE SEQUENCE</scope>
    <source>
        <strain evidence="2">CBS 207.26</strain>
    </source>
</reference>
<feature type="compositionally biased region" description="Polar residues" evidence="1">
    <location>
        <begin position="88"/>
        <end position="111"/>
    </location>
</feature>
<feature type="region of interest" description="Disordered" evidence="1">
    <location>
        <begin position="478"/>
        <end position="507"/>
    </location>
</feature>
<feature type="compositionally biased region" description="Basic and acidic residues" evidence="1">
    <location>
        <begin position="420"/>
        <end position="445"/>
    </location>
</feature>
<proteinExistence type="predicted"/>
<dbReference type="OrthoDB" id="10654912at2759"/>
<organism evidence="2 3">
    <name type="scientific">Zopfia rhizophila CBS 207.26</name>
    <dbReference type="NCBI Taxonomy" id="1314779"/>
    <lineage>
        <taxon>Eukaryota</taxon>
        <taxon>Fungi</taxon>
        <taxon>Dikarya</taxon>
        <taxon>Ascomycota</taxon>
        <taxon>Pezizomycotina</taxon>
        <taxon>Dothideomycetes</taxon>
        <taxon>Dothideomycetes incertae sedis</taxon>
        <taxon>Zopfiaceae</taxon>
        <taxon>Zopfia</taxon>
    </lineage>
</organism>
<keyword evidence="3" id="KW-1185">Reference proteome</keyword>
<dbReference type="EMBL" id="ML994651">
    <property type="protein sequence ID" value="KAF2181742.1"/>
    <property type="molecule type" value="Genomic_DNA"/>
</dbReference>
<feature type="region of interest" description="Disordered" evidence="1">
    <location>
        <begin position="418"/>
        <end position="456"/>
    </location>
</feature>
<feature type="compositionally biased region" description="Basic and acidic residues" evidence="1">
    <location>
        <begin position="7"/>
        <end position="25"/>
    </location>
</feature>
<dbReference type="Proteomes" id="UP000800200">
    <property type="component" value="Unassembled WGS sequence"/>
</dbReference>
<feature type="region of interest" description="Disordered" evidence="1">
    <location>
        <begin position="51"/>
        <end position="130"/>
    </location>
</feature>
<feature type="region of interest" description="Disordered" evidence="1">
    <location>
        <begin position="298"/>
        <end position="328"/>
    </location>
</feature>
<evidence type="ECO:0000313" key="3">
    <source>
        <dbReference type="Proteomes" id="UP000800200"/>
    </source>
</evidence>
<feature type="compositionally biased region" description="Low complexity" evidence="1">
    <location>
        <begin position="51"/>
        <end position="79"/>
    </location>
</feature>
<evidence type="ECO:0000313" key="2">
    <source>
        <dbReference type="EMBL" id="KAF2181742.1"/>
    </source>
</evidence>
<gene>
    <name evidence="2" type="ORF">K469DRAFT_713344</name>
</gene>
<feature type="compositionally biased region" description="Basic and acidic residues" evidence="1">
    <location>
        <begin position="479"/>
        <end position="489"/>
    </location>
</feature>